<accession>A0A090LLH0</accession>
<evidence type="ECO:0000256" key="1">
    <source>
        <dbReference type="ARBA" id="ARBA00004651"/>
    </source>
</evidence>
<dbReference type="GeneID" id="36380760"/>
<dbReference type="Pfam" id="PF02460">
    <property type="entry name" value="Patched"/>
    <property type="match status" value="1"/>
</dbReference>
<feature type="domain" description="SSD" evidence="9">
    <location>
        <begin position="294"/>
        <end position="451"/>
    </location>
</feature>
<dbReference type="eggNOG" id="KOG1934">
    <property type="taxonomic scope" value="Eukaryota"/>
</dbReference>
<feature type="transmembrane region" description="Helical" evidence="8">
    <location>
        <begin position="427"/>
        <end position="451"/>
    </location>
</feature>
<feature type="transmembrane region" description="Helical" evidence="8">
    <location>
        <begin position="869"/>
        <end position="892"/>
    </location>
</feature>
<evidence type="ECO:0000256" key="4">
    <source>
        <dbReference type="ARBA" id="ARBA00022692"/>
    </source>
</evidence>
<comment type="subcellular location">
    <subcellularLocation>
        <location evidence="1">Cell membrane</location>
        <topology evidence="1">Multi-pass membrane protein</topology>
    </subcellularLocation>
</comment>
<gene>
    <name evidence="10 12 13" type="ORF">SRAE_2000304700</name>
</gene>
<dbReference type="OMA" id="FYSITWF"/>
<dbReference type="FunFam" id="1.20.1640.10:FF:000013">
    <property type="entry name" value="PaTched Related family"/>
    <property type="match status" value="1"/>
</dbReference>
<dbReference type="RefSeq" id="XP_024507590.1">
    <property type="nucleotide sequence ID" value="XM_024654194.1"/>
</dbReference>
<feature type="transmembrane region" description="Helical" evidence="8">
    <location>
        <begin position="767"/>
        <end position="787"/>
    </location>
</feature>
<dbReference type="PRINTS" id="PR00702">
    <property type="entry name" value="ACRIFLAVINRP"/>
</dbReference>
<dbReference type="CTD" id="36380760"/>
<evidence type="ECO:0000256" key="6">
    <source>
        <dbReference type="ARBA" id="ARBA00023136"/>
    </source>
</evidence>
<dbReference type="GO" id="GO:0018996">
    <property type="term" value="P:molting cycle, collagen and cuticulin-based cuticle"/>
    <property type="evidence" value="ECO:0007669"/>
    <property type="project" value="EnsemblMetazoa"/>
</dbReference>
<keyword evidence="6 8" id="KW-0472">Membrane</keyword>
<keyword evidence="5 8" id="KW-1133">Transmembrane helix</keyword>
<dbReference type="EMBL" id="LN609529">
    <property type="protein sequence ID" value="CEF68390.1"/>
    <property type="molecule type" value="Genomic_DNA"/>
</dbReference>
<dbReference type="WormBase" id="SRAE_2000304700">
    <property type="protein sequence ID" value="SRP10571"/>
    <property type="gene ID" value="WBGene00263267"/>
</dbReference>
<evidence type="ECO:0000313" key="11">
    <source>
        <dbReference type="Proteomes" id="UP000035682"/>
    </source>
</evidence>
<evidence type="ECO:0000256" key="2">
    <source>
        <dbReference type="ARBA" id="ARBA00005585"/>
    </source>
</evidence>
<feature type="transmembrane region" description="Helical" evidence="8">
    <location>
        <begin position="294"/>
        <end position="319"/>
    </location>
</feature>
<feature type="transmembrane region" description="Helical" evidence="8">
    <location>
        <begin position="325"/>
        <end position="345"/>
    </location>
</feature>
<dbReference type="PANTHER" id="PTHR10796">
    <property type="entry name" value="PATCHED-RELATED"/>
    <property type="match status" value="1"/>
</dbReference>
<dbReference type="InterPro" id="IPR051697">
    <property type="entry name" value="Patched_domain-protein"/>
</dbReference>
<dbReference type="GO" id="GO:0022857">
    <property type="term" value="F:transmembrane transporter activity"/>
    <property type="evidence" value="ECO:0007669"/>
    <property type="project" value="InterPro"/>
</dbReference>
<proteinExistence type="inferred from homology"/>
<protein>
    <submittedName>
        <fullName evidence="10">Sterol-sensing domain and Acriflavin resistance protein family and Patched family-containing protein</fullName>
    </submittedName>
</protein>
<keyword evidence="4 8" id="KW-0812">Transmembrane</keyword>
<dbReference type="InterPro" id="IPR003392">
    <property type="entry name" value="PTHD_SSD"/>
</dbReference>
<feature type="transmembrane region" description="Helical" evidence="8">
    <location>
        <begin position="540"/>
        <end position="561"/>
    </location>
</feature>
<feature type="transmembrane region" description="Helical" evidence="8">
    <location>
        <begin position="24"/>
        <end position="43"/>
    </location>
</feature>
<evidence type="ECO:0000313" key="10">
    <source>
        <dbReference type="EMBL" id="CEF68390.1"/>
    </source>
</evidence>
<dbReference type="AlphaFoldDB" id="A0A090LLH0"/>
<keyword evidence="11" id="KW-1185">Reference proteome</keyword>
<evidence type="ECO:0000259" key="9">
    <source>
        <dbReference type="PROSITE" id="PS50156"/>
    </source>
</evidence>
<keyword evidence="3" id="KW-1003">Cell membrane</keyword>
<name>A0A090LLH0_STRRB</name>
<evidence type="ECO:0000313" key="12">
    <source>
        <dbReference type="WBParaSite" id="SRAE_2000304700.1"/>
    </source>
</evidence>
<reference evidence="10 11" key="1">
    <citation type="submission" date="2014-09" db="EMBL/GenBank/DDBJ databases">
        <authorList>
            <person name="Martin A.A."/>
        </authorList>
    </citation>
    <scope>NUCLEOTIDE SEQUENCE</scope>
    <source>
        <strain evidence="11">ED321</strain>
        <strain evidence="10">ED321 Heterogonic</strain>
    </source>
</reference>
<feature type="transmembrane region" description="Helical" evidence="8">
    <location>
        <begin position="737"/>
        <end position="761"/>
    </location>
</feature>
<keyword evidence="7" id="KW-0325">Glycoprotein</keyword>
<dbReference type="SUPFAM" id="SSF82866">
    <property type="entry name" value="Multidrug efflux transporter AcrB transmembrane domain"/>
    <property type="match status" value="2"/>
</dbReference>
<dbReference type="PROSITE" id="PS50156">
    <property type="entry name" value="SSD"/>
    <property type="match status" value="1"/>
</dbReference>
<dbReference type="OrthoDB" id="6510177at2759"/>
<dbReference type="Gene3D" id="1.20.1640.10">
    <property type="entry name" value="Multidrug efflux transporter AcrB transmembrane domain"/>
    <property type="match status" value="2"/>
</dbReference>
<reference evidence="12" key="2">
    <citation type="submission" date="2020-12" db="UniProtKB">
        <authorList>
            <consortium name="WormBaseParasite"/>
        </authorList>
    </citation>
    <scope>IDENTIFICATION</scope>
</reference>
<evidence type="ECO:0000256" key="5">
    <source>
        <dbReference type="ARBA" id="ARBA00022989"/>
    </source>
</evidence>
<evidence type="ECO:0000256" key="3">
    <source>
        <dbReference type="ARBA" id="ARBA00022475"/>
    </source>
</evidence>
<dbReference type="WBParaSite" id="SRAE_2000304700.1">
    <property type="protein sequence ID" value="SRAE_2000304700.1"/>
    <property type="gene ID" value="WBGene00263267"/>
</dbReference>
<feature type="transmembrane region" description="Helical" evidence="8">
    <location>
        <begin position="397"/>
        <end position="420"/>
    </location>
</feature>
<comment type="similarity">
    <text evidence="2">Belongs to the patched family.</text>
</comment>
<feature type="transmembrane region" description="Helical" evidence="8">
    <location>
        <begin position="834"/>
        <end position="857"/>
    </location>
</feature>
<dbReference type="InterPro" id="IPR000731">
    <property type="entry name" value="SSD"/>
</dbReference>
<dbReference type="GO" id="GO:0006897">
    <property type="term" value="P:endocytosis"/>
    <property type="evidence" value="ECO:0007669"/>
    <property type="project" value="TreeGrafter"/>
</dbReference>
<feature type="transmembrane region" description="Helical" evidence="8">
    <location>
        <begin position="357"/>
        <end position="377"/>
    </location>
</feature>
<dbReference type="GO" id="GO:0030659">
    <property type="term" value="C:cytoplasmic vesicle membrane"/>
    <property type="evidence" value="ECO:0007669"/>
    <property type="project" value="TreeGrafter"/>
</dbReference>
<evidence type="ECO:0000313" key="13">
    <source>
        <dbReference type="WormBase" id="SRAE_2000304700"/>
    </source>
</evidence>
<dbReference type="Proteomes" id="UP000035682">
    <property type="component" value="Unplaced"/>
</dbReference>
<sequence length="1046" mass="119440">MRFDFIEKRFAYLFARYSLIVVKYPYPFIIIPLLLTGFLGSGIKHHPEAFVKDDLNLYTPTDAKARSELKQLDELFHIDDHDPFYATRRYDIKRSGYIIVTGEKEDSDILNPLVMQASMQLWSLIQSLTIEVKESQKIINYPSICVKFPMPQEFTNAIAHFINPNVTSPETICVSNPLVEAFKYFLLSDQIFANRTFDDLTLENLGESISLDGIGMAHLLGGIIYDDQKRISGAKAILLPYALRHSTPEEDDIAEKWELKLADFLLSYNSPVIKTSWWTYETLSSESSRDKDHLINMLIPCFIVVTLYTIISCCVGSWIRSRPWLGLGGVISAALAIISGVGLLLHCKYSMTSVAYSMPFIIFSVGVDNIFIVLSAWRATNYDDSLEDRMSATFSDAAVSITVTSLTNFISFCVGCLTPFPSIKMFCVYAVVAVFFTYIYQLTFFAGIMVLTSRREINGRNCLTFTRVLKNKEVKKCKKVINTFSNNSRYIDFKGNNFKSNNFSISSSINEDSFMKSFSKNHPLSKFFRTTYCDILLHPFVKGMILILFILYLIIAVYGCLNIKMGLEPNDLLPENSYGKRTLRMAEKYFSDYGSSLHVWMYNLSHVDFGRKKIWNVLEKEIELYEHTEFTGFSDSWLRIFLEFIKNSGLLITEENFVYLLKNVFLSQPTYNKYQRDVVFDPSGQYLEASRVPVQLRYVGTSNQSKAMHFFRRLAETSELPTGVYADFFQFAEQYNAVLPGTLSSIAIAGVAVIFVSLIFIPVPIASLWVSFCIISINIGILGFMTFWSVRLDFISMVTIVMSIGFCVDFAAHLSYNYSKGKNVSPNKRIRNALYYVGTPIIQSATSTILGISFMAFTESYIFKSFFKTIVLVIALGALHGLVILPVLFTVFHCEKKIIKDCVTEETASTNTGDINLQFDTLNDITPARIPRIQYPDKLKPYYISNDNVNIPSPDYLDINFNTKNYPFSPPPLTTFAFHNSFFEKTLERKGKTNNIYDYHNSQNISNQILRNNFTKKDYDIEIEDDDIDNNIYMNPTMDYESVDST</sequence>
<dbReference type="PANTHER" id="PTHR10796:SF181">
    <property type="entry name" value="SSD DOMAIN-CONTAINING PROTEIN"/>
    <property type="match status" value="1"/>
</dbReference>
<dbReference type="InterPro" id="IPR001036">
    <property type="entry name" value="Acrflvin-R"/>
</dbReference>
<evidence type="ECO:0000256" key="7">
    <source>
        <dbReference type="ARBA" id="ARBA00023180"/>
    </source>
</evidence>
<dbReference type="GO" id="GO:0005886">
    <property type="term" value="C:plasma membrane"/>
    <property type="evidence" value="ECO:0007669"/>
    <property type="project" value="UniProtKB-SubCell"/>
</dbReference>
<organism evidence="10">
    <name type="scientific">Strongyloides ratti</name>
    <name type="common">Parasitic roundworm</name>
    <dbReference type="NCBI Taxonomy" id="34506"/>
    <lineage>
        <taxon>Eukaryota</taxon>
        <taxon>Metazoa</taxon>
        <taxon>Ecdysozoa</taxon>
        <taxon>Nematoda</taxon>
        <taxon>Chromadorea</taxon>
        <taxon>Rhabditida</taxon>
        <taxon>Tylenchina</taxon>
        <taxon>Panagrolaimomorpha</taxon>
        <taxon>Strongyloidoidea</taxon>
        <taxon>Strongyloididae</taxon>
        <taxon>Strongyloides</taxon>
    </lineage>
</organism>
<feature type="transmembrane region" description="Helical" evidence="8">
    <location>
        <begin position="794"/>
        <end position="814"/>
    </location>
</feature>
<evidence type="ECO:0000256" key="8">
    <source>
        <dbReference type="SAM" id="Phobius"/>
    </source>
</evidence>